<dbReference type="PANTHER" id="PTHR42760">
    <property type="entry name" value="SHORT-CHAIN DEHYDROGENASES/REDUCTASES FAMILY MEMBER"/>
    <property type="match status" value="1"/>
</dbReference>
<dbReference type="OrthoDB" id="286404at2"/>
<dbReference type="Pfam" id="PF00106">
    <property type="entry name" value="adh_short"/>
    <property type="match status" value="1"/>
</dbReference>
<evidence type="ECO:0000313" key="4">
    <source>
        <dbReference type="Proteomes" id="UP000229498"/>
    </source>
</evidence>
<dbReference type="Proteomes" id="UP000229498">
    <property type="component" value="Unassembled WGS sequence"/>
</dbReference>
<dbReference type="InterPro" id="IPR036291">
    <property type="entry name" value="NAD(P)-bd_dom_sf"/>
</dbReference>
<dbReference type="AlphaFoldDB" id="A0A2M9FW82"/>
<comment type="caution">
    <text evidence="3">The sequence shown here is derived from an EMBL/GenBank/DDBJ whole genome shotgun (WGS) entry which is preliminary data.</text>
</comment>
<dbReference type="Gene3D" id="3.40.50.720">
    <property type="entry name" value="NAD(P)-binding Rossmann-like Domain"/>
    <property type="match status" value="1"/>
</dbReference>
<dbReference type="SUPFAM" id="SSF51735">
    <property type="entry name" value="NAD(P)-binding Rossmann-fold domains"/>
    <property type="match status" value="1"/>
</dbReference>
<dbReference type="GO" id="GO:0016616">
    <property type="term" value="F:oxidoreductase activity, acting on the CH-OH group of donors, NAD or NADP as acceptor"/>
    <property type="evidence" value="ECO:0007669"/>
    <property type="project" value="TreeGrafter"/>
</dbReference>
<dbReference type="CDD" id="cd05233">
    <property type="entry name" value="SDR_c"/>
    <property type="match status" value="1"/>
</dbReference>
<keyword evidence="4" id="KW-1185">Reference proteome</keyword>
<evidence type="ECO:0000313" key="3">
    <source>
        <dbReference type="EMBL" id="PJK27726.1"/>
    </source>
</evidence>
<dbReference type="PROSITE" id="PS00061">
    <property type="entry name" value="ADH_SHORT"/>
    <property type="match status" value="1"/>
</dbReference>
<gene>
    <name evidence="3" type="ORF">CVT23_20770</name>
</gene>
<dbReference type="InterPro" id="IPR020904">
    <property type="entry name" value="Sc_DH/Rdtase_CS"/>
</dbReference>
<organism evidence="3 4">
    <name type="scientific">Minwuia thermotolerans</name>
    <dbReference type="NCBI Taxonomy" id="2056226"/>
    <lineage>
        <taxon>Bacteria</taxon>
        <taxon>Pseudomonadati</taxon>
        <taxon>Pseudomonadota</taxon>
        <taxon>Alphaproteobacteria</taxon>
        <taxon>Minwuiales</taxon>
        <taxon>Minwuiaceae</taxon>
        <taxon>Minwuia</taxon>
    </lineage>
</organism>
<dbReference type="FunFam" id="3.40.50.720:FF:000084">
    <property type="entry name" value="Short-chain dehydrogenase reductase"/>
    <property type="match status" value="1"/>
</dbReference>
<comment type="similarity">
    <text evidence="1 2">Belongs to the short-chain dehydrogenases/reductases (SDR) family.</text>
</comment>
<dbReference type="PRINTS" id="PR00080">
    <property type="entry name" value="SDRFAMILY"/>
</dbReference>
<accession>A0A2M9FW82</accession>
<dbReference type="GO" id="GO:0030497">
    <property type="term" value="P:fatty acid elongation"/>
    <property type="evidence" value="ECO:0007669"/>
    <property type="project" value="TreeGrafter"/>
</dbReference>
<dbReference type="PANTHER" id="PTHR42760:SF135">
    <property type="entry name" value="BLL7886 PROTEIN"/>
    <property type="match status" value="1"/>
</dbReference>
<reference evidence="3 4" key="1">
    <citation type="submission" date="2017-11" db="EMBL/GenBank/DDBJ databases">
        <title>Draft genome sequence of Rhizobiales bacterium SY3-13.</title>
        <authorList>
            <person name="Sun C."/>
        </authorList>
    </citation>
    <scope>NUCLEOTIDE SEQUENCE [LARGE SCALE GENOMIC DNA]</scope>
    <source>
        <strain evidence="3 4">SY3-13</strain>
    </source>
</reference>
<evidence type="ECO:0000256" key="1">
    <source>
        <dbReference type="ARBA" id="ARBA00006484"/>
    </source>
</evidence>
<sequence length="255" mass="26956">MEKNRRLDGKVALVTGASSGLGAHFAQVLAAAGASVGVGARRKQKLDGLVAKIGEAGGRAHAVDLDVTDIGQIGACLNDVEAQLGPVDILVNNAGVTAPNAMQRITEADYDFVLDTNLKGAFFMAQAAAKSMIERKGGGRIINISSTLSHRVIGQLSIYCMSKAAMDQMTRAMALEWGRHDINTNAICPGYIETEMNADYWKTEGGQAFLARFPRPRVGEPADLDGALLLLAGEEGRFMNGSIVSVDDGFAIGFK</sequence>
<evidence type="ECO:0000256" key="2">
    <source>
        <dbReference type="RuleBase" id="RU000363"/>
    </source>
</evidence>
<protein>
    <submittedName>
        <fullName evidence="3">Short-chain dehydrogenase</fullName>
    </submittedName>
</protein>
<proteinExistence type="inferred from homology"/>
<dbReference type="EMBL" id="PHIG01000056">
    <property type="protein sequence ID" value="PJK27726.1"/>
    <property type="molecule type" value="Genomic_DNA"/>
</dbReference>
<dbReference type="PRINTS" id="PR00081">
    <property type="entry name" value="GDHRDH"/>
</dbReference>
<name>A0A2M9FW82_9PROT</name>
<dbReference type="InterPro" id="IPR002347">
    <property type="entry name" value="SDR_fam"/>
</dbReference>
<dbReference type="RefSeq" id="WP_109795861.1">
    <property type="nucleotide sequence ID" value="NZ_PHIG01000056.1"/>
</dbReference>